<dbReference type="InterPro" id="IPR011250">
    <property type="entry name" value="OMP/PagP_B-barrel"/>
</dbReference>
<evidence type="ECO:0000256" key="1">
    <source>
        <dbReference type="ARBA" id="ARBA00022729"/>
    </source>
</evidence>
<feature type="signal peptide" evidence="3">
    <location>
        <begin position="1"/>
        <end position="25"/>
    </location>
</feature>
<evidence type="ECO:0000313" key="5">
    <source>
        <dbReference type="EMBL" id="AFL86942.1"/>
    </source>
</evidence>
<keyword evidence="1 3" id="KW-0732">Signal</keyword>
<organism evidence="5 6">
    <name type="scientific">Terriglobus roseus (strain DSM 18391 / NRRL B-41598 / KBS 63)</name>
    <dbReference type="NCBI Taxonomy" id="926566"/>
    <lineage>
        <taxon>Bacteria</taxon>
        <taxon>Pseudomonadati</taxon>
        <taxon>Acidobacteriota</taxon>
        <taxon>Terriglobia</taxon>
        <taxon>Terriglobales</taxon>
        <taxon>Acidobacteriaceae</taxon>
        <taxon>Terriglobus</taxon>
    </lineage>
</organism>
<evidence type="ECO:0000256" key="3">
    <source>
        <dbReference type="SAM" id="SignalP"/>
    </source>
</evidence>
<sequence length="208" mass="22321">MRSCAITLAVTVATLLLPAASRAQASTATATEAIRLNVYALGTYARTDYGYPPRAGGIAVGGGAGFTVPHLHHIEPALDIRYNYVTNESISQSVFSGGLRVAYNVSRFHPYGDLLVGAGTINFKQVNPAFSDYTRDNSLVYTYGGGLDVDVTRSVALRFDFQQQRWRLEDASPPFYPRRPPQASATSSTSATNTARNKSAKHPATATG</sequence>
<feature type="compositionally biased region" description="Low complexity" evidence="2">
    <location>
        <begin position="183"/>
        <end position="195"/>
    </location>
</feature>
<dbReference type="Proteomes" id="UP000006056">
    <property type="component" value="Chromosome"/>
</dbReference>
<dbReference type="InterPro" id="IPR027385">
    <property type="entry name" value="Beta-barrel_OMP"/>
</dbReference>
<protein>
    <recommendedName>
        <fullName evidence="4">Outer membrane protein beta-barrel domain-containing protein</fullName>
    </recommendedName>
</protein>
<feature type="domain" description="Outer membrane protein beta-barrel" evidence="4">
    <location>
        <begin position="17"/>
        <end position="163"/>
    </location>
</feature>
<evidence type="ECO:0000256" key="2">
    <source>
        <dbReference type="SAM" id="MobiDB-lite"/>
    </source>
</evidence>
<accession>I3ZCH4</accession>
<dbReference type="eggNOG" id="ENOG50348NN">
    <property type="taxonomic scope" value="Bacteria"/>
</dbReference>
<dbReference type="RefSeq" id="WP_014784511.1">
    <property type="nucleotide sequence ID" value="NC_018014.1"/>
</dbReference>
<gene>
    <name evidence="5" type="ordered locus">Terro_0603</name>
</gene>
<feature type="region of interest" description="Disordered" evidence="2">
    <location>
        <begin position="170"/>
        <end position="208"/>
    </location>
</feature>
<reference evidence="5 6" key="1">
    <citation type="submission" date="2012-06" db="EMBL/GenBank/DDBJ databases">
        <title>Complete genome of Terriglobus roseus DSM 18391.</title>
        <authorList>
            <consortium name="US DOE Joint Genome Institute (JGI-PGF)"/>
            <person name="Lucas S."/>
            <person name="Copeland A."/>
            <person name="Lapidus A."/>
            <person name="Glavina del Rio T."/>
            <person name="Dalin E."/>
            <person name="Tice H."/>
            <person name="Bruce D."/>
            <person name="Goodwin L."/>
            <person name="Pitluck S."/>
            <person name="Peters L."/>
            <person name="Mikhailova N."/>
            <person name="Munk A.C.C."/>
            <person name="Kyrpides N."/>
            <person name="Mavromatis K."/>
            <person name="Ivanova N."/>
            <person name="Brettin T."/>
            <person name="Detter J.C."/>
            <person name="Han C."/>
            <person name="Larimer F."/>
            <person name="Land M."/>
            <person name="Hauser L."/>
            <person name="Markowitz V."/>
            <person name="Cheng J.-F."/>
            <person name="Hugenholtz P."/>
            <person name="Woyke T."/>
            <person name="Wu D."/>
            <person name="Brambilla E."/>
            <person name="Klenk H.-P."/>
            <person name="Eisen J.A."/>
        </authorList>
    </citation>
    <scope>NUCLEOTIDE SEQUENCE [LARGE SCALE GENOMIC DNA]</scope>
    <source>
        <strain evidence="6">DSM 18391 / NRRL B-41598 / KBS 63</strain>
    </source>
</reference>
<dbReference type="OrthoDB" id="122935at2"/>
<dbReference type="Pfam" id="PF13505">
    <property type="entry name" value="OMP_b-brl"/>
    <property type="match status" value="1"/>
</dbReference>
<dbReference type="AlphaFoldDB" id="I3ZCH4"/>
<feature type="chain" id="PRO_5003683663" description="Outer membrane protein beta-barrel domain-containing protein" evidence="3">
    <location>
        <begin position="26"/>
        <end position="208"/>
    </location>
</feature>
<dbReference type="Gene3D" id="2.40.160.20">
    <property type="match status" value="1"/>
</dbReference>
<dbReference type="EMBL" id="CP003379">
    <property type="protein sequence ID" value="AFL86942.1"/>
    <property type="molecule type" value="Genomic_DNA"/>
</dbReference>
<dbReference type="HOGENOM" id="CLU_1320354_0_0_0"/>
<proteinExistence type="predicted"/>
<evidence type="ECO:0000313" key="6">
    <source>
        <dbReference type="Proteomes" id="UP000006056"/>
    </source>
</evidence>
<name>I3ZCH4_TERRK</name>
<dbReference type="SUPFAM" id="SSF56925">
    <property type="entry name" value="OMPA-like"/>
    <property type="match status" value="1"/>
</dbReference>
<keyword evidence="6" id="KW-1185">Reference proteome</keyword>
<dbReference type="KEGG" id="trs:Terro_0603"/>
<evidence type="ECO:0000259" key="4">
    <source>
        <dbReference type="Pfam" id="PF13505"/>
    </source>
</evidence>